<keyword evidence="11" id="KW-0963">Cytoplasm</keyword>
<dbReference type="InterPro" id="IPR003156">
    <property type="entry name" value="DHHA1_dom"/>
</dbReference>
<dbReference type="InterPro" id="IPR050058">
    <property type="entry name" value="Ala-tRNA_ligase"/>
</dbReference>
<feature type="domain" description="Alanyl-transfer RNA synthetases family profile" evidence="13">
    <location>
        <begin position="4"/>
        <end position="715"/>
    </location>
</feature>
<dbReference type="Gene3D" id="3.30.980.10">
    <property type="entry name" value="Threonyl-trna Synthetase, Chain A, domain 2"/>
    <property type="match status" value="1"/>
</dbReference>
<dbReference type="InterPro" id="IPR018164">
    <property type="entry name" value="Ala-tRNA-synth_IIc_N"/>
</dbReference>
<dbReference type="SUPFAM" id="SSF55681">
    <property type="entry name" value="Class II aaRS and biotin synthetases"/>
    <property type="match status" value="1"/>
</dbReference>
<evidence type="ECO:0000256" key="2">
    <source>
        <dbReference type="ARBA" id="ARBA00022555"/>
    </source>
</evidence>
<evidence type="ECO:0000256" key="7">
    <source>
        <dbReference type="ARBA" id="ARBA00022840"/>
    </source>
</evidence>
<feature type="binding site" evidence="11">
    <location>
        <position position="571"/>
    </location>
    <ligand>
        <name>Zn(2+)</name>
        <dbReference type="ChEBI" id="CHEBI:29105"/>
    </ligand>
</feature>
<evidence type="ECO:0000256" key="12">
    <source>
        <dbReference type="SAM" id="Coils"/>
    </source>
</evidence>
<dbReference type="Gene3D" id="3.30.54.20">
    <property type="match status" value="1"/>
</dbReference>
<dbReference type="InterPro" id="IPR045864">
    <property type="entry name" value="aa-tRNA-synth_II/BPL/LPL"/>
</dbReference>
<dbReference type="PANTHER" id="PTHR11777">
    <property type="entry name" value="ALANYL-TRNA SYNTHETASE"/>
    <property type="match status" value="1"/>
</dbReference>
<dbReference type="EMBL" id="JAACYA010000002">
    <property type="protein sequence ID" value="MBK3333300.1"/>
    <property type="molecule type" value="Genomic_DNA"/>
</dbReference>
<feature type="binding site" evidence="11">
    <location>
        <position position="672"/>
    </location>
    <ligand>
        <name>Zn(2+)</name>
        <dbReference type="ChEBI" id="CHEBI:29105"/>
    </ligand>
</feature>
<dbReference type="InterPro" id="IPR009000">
    <property type="entry name" value="Transl_B-barrel_sf"/>
</dbReference>
<feature type="binding site" evidence="11">
    <location>
        <position position="676"/>
    </location>
    <ligand>
        <name>Zn(2+)</name>
        <dbReference type="ChEBI" id="CHEBI:29105"/>
    </ligand>
</feature>
<gene>
    <name evidence="11 14" type="primary">alaS</name>
    <name evidence="14" type="ORF">GWK41_09475</name>
</gene>
<dbReference type="EC" id="6.1.1.7" evidence="11"/>
<dbReference type="InterPro" id="IPR018162">
    <property type="entry name" value="Ala-tRNA-ligase_IIc_anticod-bd"/>
</dbReference>
<dbReference type="InterPro" id="IPR023033">
    <property type="entry name" value="Ala_tRNA_ligase_euk/bac"/>
</dbReference>
<evidence type="ECO:0000256" key="5">
    <source>
        <dbReference type="ARBA" id="ARBA00022741"/>
    </source>
</evidence>
<keyword evidence="10 11" id="KW-0030">Aminoacyl-tRNA synthetase</keyword>
<keyword evidence="3 11" id="KW-0436">Ligase</keyword>
<keyword evidence="8 11" id="KW-0694">RNA-binding</keyword>
<comment type="cofactor">
    <cofactor evidence="11">
        <name>Zn(2+)</name>
        <dbReference type="ChEBI" id="CHEBI:29105"/>
    </cofactor>
    <text evidence="11">Binds 1 zinc ion per subunit.</text>
</comment>
<evidence type="ECO:0000256" key="3">
    <source>
        <dbReference type="ARBA" id="ARBA00022598"/>
    </source>
</evidence>
<dbReference type="Gene3D" id="2.40.30.130">
    <property type="match status" value="1"/>
</dbReference>
<dbReference type="SUPFAM" id="SSF55186">
    <property type="entry name" value="ThrRS/AlaRS common domain"/>
    <property type="match status" value="1"/>
</dbReference>
<proteinExistence type="inferred from homology"/>
<comment type="function">
    <text evidence="11">Catalyzes the attachment of alanine to tRNA(Ala) in a two-step reaction: alanine is first activated by ATP to form Ala-AMP and then transferred to the acceptor end of tRNA(Ala). Also edits incorrectly charged Ser-tRNA(Ala) and Gly-tRNA(Ala) via its editing domain.</text>
</comment>
<keyword evidence="5 11" id="KW-0547">Nucleotide-binding</keyword>
<feature type="binding site" evidence="11">
    <location>
        <position position="575"/>
    </location>
    <ligand>
        <name>Zn(2+)</name>
        <dbReference type="ChEBI" id="CHEBI:29105"/>
    </ligand>
</feature>
<comment type="catalytic activity">
    <reaction evidence="11">
        <text>tRNA(Ala) + L-alanine + ATP = L-alanyl-tRNA(Ala) + AMP + diphosphate</text>
        <dbReference type="Rhea" id="RHEA:12540"/>
        <dbReference type="Rhea" id="RHEA-COMP:9657"/>
        <dbReference type="Rhea" id="RHEA-COMP:9923"/>
        <dbReference type="ChEBI" id="CHEBI:30616"/>
        <dbReference type="ChEBI" id="CHEBI:33019"/>
        <dbReference type="ChEBI" id="CHEBI:57972"/>
        <dbReference type="ChEBI" id="CHEBI:78442"/>
        <dbReference type="ChEBI" id="CHEBI:78497"/>
        <dbReference type="ChEBI" id="CHEBI:456215"/>
        <dbReference type="EC" id="6.1.1.7"/>
    </reaction>
</comment>
<dbReference type="Gene3D" id="3.10.310.40">
    <property type="match status" value="1"/>
</dbReference>
<evidence type="ECO:0000259" key="13">
    <source>
        <dbReference type="PROSITE" id="PS50860"/>
    </source>
</evidence>
<protein>
    <recommendedName>
        <fullName evidence="11">Alanine--tRNA ligase</fullName>
        <ecNumber evidence="11">6.1.1.7</ecNumber>
    </recommendedName>
    <alternativeName>
        <fullName evidence="11">Alanyl-tRNA synthetase</fullName>
        <shortName evidence="11">AlaRS</shortName>
    </alternativeName>
</protein>
<comment type="domain">
    <text evidence="11">Consists of three domains; the N-terminal catalytic domain, the editing domain and the C-terminal C-Ala domain. The editing domain removes incorrectly charged amino acids, while the C-Ala domain, along with tRNA(Ala), serves as a bridge to cooperatively bring together the editing and aminoacylation centers thus stimulating deacylation of misacylated tRNAs.</text>
</comment>
<keyword evidence="15" id="KW-1185">Reference proteome</keyword>
<dbReference type="CDD" id="cd00673">
    <property type="entry name" value="AlaRS_core"/>
    <property type="match status" value="1"/>
</dbReference>
<keyword evidence="12" id="KW-0175">Coiled coil</keyword>
<evidence type="ECO:0000313" key="15">
    <source>
        <dbReference type="Proteomes" id="UP000772812"/>
    </source>
</evidence>
<dbReference type="Gene3D" id="3.30.930.10">
    <property type="entry name" value="Bira Bifunctional Protein, Domain 2"/>
    <property type="match status" value="1"/>
</dbReference>
<evidence type="ECO:0000256" key="8">
    <source>
        <dbReference type="ARBA" id="ARBA00022884"/>
    </source>
</evidence>
<comment type="caution">
    <text evidence="14">The sequence shown here is derived from an EMBL/GenBank/DDBJ whole genome shotgun (WGS) entry which is preliminary data.</text>
</comment>
<evidence type="ECO:0000256" key="1">
    <source>
        <dbReference type="ARBA" id="ARBA00008226"/>
    </source>
</evidence>
<dbReference type="Pfam" id="PF07973">
    <property type="entry name" value="tRNA_SAD"/>
    <property type="match status" value="1"/>
</dbReference>
<reference evidence="14 15" key="1">
    <citation type="journal article" date="2021" name="Syst. Appl. Microbiol.">
        <title>Persephonella atlantica sp. nov.: How to adapt to physico-chemical gradients in high temperature hydrothermal habitats.</title>
        <authorList>
            <person name="Francois D.X."/>
            <person name="Godfroy A."/>
            <person name="Mathien C."/>
            <person name="Aube J."/>
            <person name="Cathalot C."/>
            <person name="Lesongeur F."/>
            <person name="L'Haridon S."/>
            <person name="Philippon X."/>
            <person name="Roussel E.G."/>
        </authorList>
    </citation>
    <scope>NUCLEOTIDE SEQUENCE [LARGE SCALE GENOMIC DNA]</scope>
    <source>
        <strain evidence="14 15">MO1340</strain>
    </source>
</reference>
<dbReference type="InterPro" id="IPR012947">
    <property type="entry name" value="tRNA_SAD"/>
</dbReference>
<keyword evidence="7 11" id="KW-0067">ATP-binding</keyword>
<dbReference type="Gene3D" id="6.10.250.550">
    <property type="match status" value="1"/>
</dbReference>
<keyword evidence="2 11" id="KW-0820">tRNA-binding</keyword>
<dbReference type="PROSITE" id="PS50860">
    <property type="entry name" value="AA_TRNA_LIGASE_II_ALA"/>
    <property type="match status" value="1"/>
</dbReference>
<evidence type="ECO:0000256" key="9">
    <source>
        <dbReference type="ARBA" id="ARBA00022917"/>
    </source>
</evidence>
<feature type="coiled-coil region" evidence="12">
    <location>
        <begin position="731"/>
        <end position="765"/>
    </location>
</feature>
<dbReference type="PRINTS" id="PR00980">
    <property type="entry name" value="TRNASYNTHALA"/>
</dbReference>
<dbReference type="HAMAP" id="MF_00036_B">
    <property type="entry name" value="Ala_tRNA_synth_B"/>
    <property type="match status" value="1"/>
</dbReference>
<comment type="subcellular location">
    <subcellularLocation>
        <location evidence="11">Cytoplasm</location>
    </subcellularLocation>
</comment>
<dbReference type="NCBIfam" id="TIGR00344">
    <property type="entry name" value="alaS"/>
    <property type="match status" value="1"/>
</dbReference>
<dbReference type="InterPro" id="IPR018165">
    <property type="entry name" value="Ala-tRNA-synth_IIc_core"/>
</dbReference>
<keyword evidence="9 11" id="KW-0648">Protein biosynthesis</keyword>
<dbReference type="RefSeq" id="WP_200674847.1">
    <property type="nucleotide sequence ID" value="NZ_JAACYA010000002.1"/>
</dbReference>
<evidence type="ECO:0000256" key="4">
    <source>
        <dbReference type="ARBA" id="ARBA00022723"/>
    </source>
</evidence>
<dbReference type="PANTHER" id="PTHR11777:SF9">
    <property type="entry name" value="ALANINE--TRNA LIGASE, CYTOPLASMIC"/>
    <property type="match status" value="1"/>
</dbReference>
<dbReference type="Proteomes" id="UP000772812">
    <property type="component" value="Unassembled WGS sequence"/>
</dbReference>
<dbReference type="Pfam" id="PF01411">
    <property type="entry name" value="tRNA-synt_2c"/>
    <property type="match status" value="1"/>
</dbReference>
<dbReference type="SMART" id="SM00863">
    <property type="entry name" value="tRNA_SAD"/>
    <property type="match status" value="1"/>
</dbReference>
<keyword evidence="4 11" id="KW-0479">Metal-binding</keyword>
<keyword evidence="6 11" id="KW-0862">Zinc</keyword>
<dbReference type="Pfam" id="PF02272">
    <property type="entry name" value="DHHA1"/>
    <property type="match status" value="1"/>
</dbReference>
<sequence>MKSLTGNEIRESFLSFFEKKGHTRVKSASIIPETDPTLLFVNAGMVPFKNVFLGVEKRPYKRATSCQKVFRVSGKHNDLDNVGYTPRHHTFFEMLGNFSFGDYFKEEAIQFAWEYLTEVLQIPEERLLVSVFEEDDEAYRIWNKVIGLPEEKIHRLGVEDNFWSMGETGPCGPCSEIYYDRGEKFGNPQLGSPEDNRYLEVWNLVFMQYNRDETGKLTSLPHPNIDTGMGLERIASVLQGVSSNYETDLFMPVIQFAEEVSGREYNPENPKSKETVAMRVIADHLRAITFLISDGVFPSNEGRGYVLRRILRRALRYGKELGIERTFLFEGVDVVVDMMKDAYPELIGNRGFIKGLVKAEEERFIKTLKRGMDILYEIIEKAKKEGRHHITGKEVFMLYDTYGFPVDLVEDIARDNNFGVDIGEYYKLLEEQRERARASWKSQAKEVKKIYIELKNTLPENTFVGYEKFEVEDSKILAVIKDEHPVNILREGETGEIILDTTPFYPEKGGQVGDTGFIEGDGFLFEVLDTQTPVEGIIVHKGKVIYGTAKRDSVVHCKIDIERRKSIMRHHTATHLLHAALRNLLGEHVKQAGSLVHPEYLRFDFTHFEALSDEEIKRIEELVNQEIMANHPVVCKQMSIDEALKQGAVAIFEEKYGDVVRVISAGISMELCGGTHVSRTGDIGYFKIISETAVASGTRRIEAVAGMKAVEHSIKEHFLIKEIGKTLTAKEDQILDRIESMKLKLKELEREIEKIKKKSVVERITQILNVKEKDGHKVAYGKVENLQPNELRDLADVARAKLGKSVVMLASIDREKGKVNLIVAVSKELTDRIKAGEIIKDVAQILGGKGGGRPDMAQGGGTKVEKLEEAFRRFTEIV</sequence>
<name>A0ABS1GKD6_9AQUI</name>
<evidence type="ECO:0000313" key="14">
    <source>
        <dbReference type="EMBL" id="MBK3333300.1"/>
    </source>
</evidence>
<dbReference type="SUPFAM" id="SSF50447">
    <property type="entry name" value="Translation proteins"/>
    <property type="match status" value="1"/>
</dbReference>
<dbReference type="InterPro" id="IPR018163">
    <property type="entry name" value="Thr/Ala-tRNA-synth_IIc_edit"/>
</dbReference>
<dbReference type="SUPFAM" id="SSF101353">
    <property type="entry name" value="Putative anticodon-binding domain of alanyl-tRNA synthetase (AlaRS)"/>
    <property type="match status" value="1"/>
</dbReference>
<evidence type="ECO:0000256" key="11">
    <source>
        <dbReference type="HAMAP-Rule" id="MF_00036"/>
    </source>
</evidence>
<evidence type="ECO:0000256" key="6">
    <source>
        <dbReference type="ARBA" id="ARBA00022833"/>
    </source>
</evidence>
<comment type="similarity">
    <text evidence="1 11">Belongs to the class-II aminoacyl-tRNA synthetase family.</text>
</comment>
<dbReference type="InterPro" id="IPR002318">
    <property type="entry name" value="Ala-tRNA-lgiase_IIc"/>
</dbReference>
<accession>A0ABS1GKD6</accession>
<organism evidence="14 15">
    <name type="scientific">Persephonella atlantica</name>
    <dbReference type="NCBI Taxonomy" id="2699429"/>
    <lineage>
        <taxon>Bacteria</taxon>
        <taxon>Pseudomonadati</taxon>
        <taxon>Aquificota</taxon>
        <taxon>Aquificia</taxon>
        <taxon>Aquificales</taxon>
        <taxon>Hydrogenothermaceae</taxon>
        <taxon>Persephonella</taxon>
    </lineage>
</organism>
<evidence type="ECO:0000256" key="10">
    <source>
        <dbReference type="ARBA" id="ARBA00023146"/>
    </source>
</evidence>
<dbReference type="GO" id="GO:0004813">
    <property type="term" value="F:alanine-tRNA ligase activity"/>
    <property type="evidence" value="ECO:0007669"/>
    <property type="project" value="UniProtKB-EC"/>
</dbReference>